<accession>A0ABS3ASK0</accession>
<dbReference type="InterPro" id="IPR036890">
    <property type="entry name" value="HATPase_C_sf"/>
</dbReference>
<gene>
    <name evidence="7" type="ORF">JYU14_00040</name>
</gene>
<feature type="domain" description="Histidine kinase" evidence="5">
    <location>
        <begin position="176"/>
        <end position="395"/>
    </location>
</feature>
<sequence length="399" mass="45631">MTCITPTAQKATSSYQRVYIVEENSQNSQTLAGFFYKNDIRTQESSNIEDAFDDIVAFAPQVLFVAFPFHNDNDISYLKKLREIYPDTVYLLLTHQDALDEAVPLLNSLVDDLVIKPNINLHHCHHIIQCVLDTHAKQEKKAASYTQSLQKQIKTLQKEKYQLIQKNRIKAFFIKNLSNHISIPLNQIIQFSNIGLQRIHRKQAALGGNYLAEVKLIAEEMMIFSNDLSEIASLETGESEFITEHIDIGEFFKMIKEQFQPVADDRNITFSINADLTWPCITADYYKFFKVCTILLRNAFRYTPNKGLVEITMHQQSDLTSITFRDNGPGIPKEKREHLFDLYEQSKLPDTQQPMGFGLSICKALMRGQGGNIYLHDTLSTDEGATFTLTLPTAHSVFF</sequence>
<dbReference type="EMBL" id="JAFITR010000001">
    <property type="protein sequence ID" value="MBN4066464.1"/>
    <property type="molecule type" value="Genomic_DNA"/>
</dbReference>
<evidence type="ECO:0000313" key="7">
    <source>
        <dbReference type="EMBL" id="MBN4066464.1"/>
    </source>
</evidence>
<dbReference type="PANTHER" id="PTHR43547:SF2">
    <property type="entry name" value="HYBRID SIGNAL TRANSDUCTION HISTIDINE KINASE C"/>
    <property type="match status" value="1"/>
</dbReference>
<evidence type="ECO:0000259" key="6">
    <source>
        <dbReference type="PROSITE" id="PS50110"/>
    </source>
</evidence>
<keyword evidence="8" id="KW-1185">Reference proteome</keyword>
<evidence type="ECO:0000256" key="1">
    <source>
        <dbReference type="ARBA" id="ARBA00000085"/>
    </source>
</evidence>
<proteinExistence type="predicted"/>
<dbReference type="InterPro" id="IPR001789">
    <property type="entry name" value="Sig_transdc_resp-reg_receiver"/>
</dbReference>
<dbReference type="EC" id="2.7.13.3" evidence="2"/>
<evidence type="ECO:0000259" key="5">
    <source>
        <dbReference type="PROSITE" id="PS50109"/>
    </source>
</evidence>
<dbReference type="Gene3D" id="3.30.565.10">
    <property type="entry name" value="Histidine kinase-like ATPase, C-terminal domain"/>
    <property type="match status" value="1"/>
</dbReference>
<comment type="caution">
    <text evidence="4">Lacks conserved residue(s) required for the propagation of feature annotation.</text>
</comment>
<dbReference type="PROSITE" id="PS50109">
    <property type="entry name" value="HIS_KIN"/>
    <property type="match status" value="1"/>
</dbReference>
<dbReference type="CDD" id="cd00156">
    <property type="entry name" value="REC"/>
    <property type="match status" value="1"/>
</dbReference>
<dbReference type="InterPro" id="IPR004358">
    <property type="entry name" value="Sig_transdc_His_kin-like_C"/>
</dbReference>
<dbReference type="SUPFAM" id="SSF52172">
    <property type="entry name" value="CheY-like"/>
    <property type="match status" value="1"/>
</dbReference>
<feature type="domain" description="Response regulatory" evidence="6">
    <location>
        <begin position="17"/>
        <end position="131"/>
    </location>
</feature>
<dbReference type="CDD" id="cd00075">
    <property type="entry name" value="HATPase"/>
    <property type="match status" value="1"/>
</dbReference>
<keyword evidence="3" id="KW-0597">Phosphoprotein</keyword>
<dbReference type="InterPro" id="IPR003594">
    <property type="entry name" value="HATPase_dom"/>
</dbReference>
<dbReference type="SMART" id="SM00387">
    <property type="entry name" value="HATPase_c"/>
    <property type="match status" value="1"/>
</dbReference>
<keyword evidence="7" id="KW-0808">Transferase</keyword>
<keyword evidence="7" id="KW-0418">Kinase</keyword>
<dbReference type="GO" id="GO:0016301">
    <property type="term" value="F:kinase activity"/>
    <property type="evidence" value="ECO:0007669"/>
    <property type="project" value="UniProtKB-KW"/>
</dbReference>
<dbReference type="Pfam" id="PF02518">
    <property type="entry name" value="HATPase_c"/>
    <property type="match status" value="1"/>
</dbReference>
<dbReference type="PROSITE" id="PS50110">
    <property type="entry name" value="RESPONSE_REGULATORY"/>
    <property type="match status" value="1"/>
</dbReference>
<dbReference type="Gene3D" id="3.40.50.2300">
    <property type="match status" value="1"/>
</dbReference>
<evidence type="ECO:0000256" key="4">
    <source>
        <dbReference type="PROSITE-ProRule" id="PRU00169"/>
    </source>
</evidence>
<evidence type="ECO:0000256" key="2">
    <source>
        <dbReference type="ARBA" id="ARBA00012438"/>
    </source>
</evidence>
<protein>
    <recommendedName>
        <fullName evidence="2">histidine kinase</fullName>
        <ecNumber evidence="2">2.7.13.3</ecNumber>
    </recommendedName>
</protein>
<dbReference type="Proteomes" id="UP000722121">
    <property type="component" value="Unassembled WGS sequence"/>
</dbReference>
<dbReference type="InterPro" id="IPR011006">
    <property type="entry name" value="CheY-like_superfamily"/>
</dbReference>
<evidence type="ECO:0000256" key="3">
    <source>
        <dbReference type="ARBA" id="ARBA00022553"/>
    </source>
</evidence>
<comment type="caution">
    <text evidence="7">The sequence shown here is derived from an EMBL/GenBank/DDBJ whole genome shotgun (WGS) entry which is preliminary data.</text>
</comment>
<dbReference type="InterPro" id="IPR005467">
    <property type="entry name" value="His_kinase_dom"/>
</dbReference>
<comment type="catalytic activity">
    <reaction evidence="1">
        <text>ATP + protein L-histidine = ADP + protein N-phospho-L-histidine.</text>
        <dbReference type="EC" id="2.7.13.3"/>
    </reaction>
</comment>
<evidence type="ECO:0000313" key="8">
    <source>
        <dbReference type="Proteomes" id="UP000722121"/>
    </source>
</evidence>
<dbReference type="PRINTS" id="PR00344">
    <property type="entry name" value="BCTRLSENSOR"/>
</dbReference>
<reference evidence="7 8" key="1">
    <citation type="submission" date="2021-02" db="EMBL/GenBank/DDBJ databases">
        <title>Activity-based single-cell genomes from oceanic crustal fluid captures similar information to metagenomic and metatranscriptomic surveys with orders of magnitude less sampling.</title>
        <authorList>
            <person name="D'Angelo T.S."/>
            <person name="Orcutt B.N."/>
        </authorList>
    </citation>
    <scope>NUCLEOTIDE SEQUENCE [LARGE SCALE GENOMIC DNA]</scope>
    <source>
        <strain evidence="7">AH-315-G07</strain>
    </source>
</reference>
<dbReference type="SUPFAM" id="SSF55874">
    <property type="entry name" value="ATPase domain of HSP90 chaperone/DNA topoisomerase II/histidine kinase"/>
    <property type="match status" value="1"/>
</dbReference>
<name>A0ABS3ASK0_9BACT</name>
<dbReference type="PANTHER" id="PTHR43547">
    <property type="entry name" value="TWO-COMPONENT HISTIDINE KINASE"/>
    <property type="match status" value="1"/>
</dbReference>
<organism evidence="7 8">
    <name type="scientific">Simkania negevensis</name>
    <dbReference type="NCBI Taxonomy" id="83561"/>
    <lineage>
        <taxon>Bacteria</taxon>
        <taxon>Pseudomonadati</taxon>
        <taxon>Chlamydiota</taxon>
        <taxon>Chlamydiia</taxon>
        <taxon>Parachlamydiales</taxon>
        <taxon>Simkaniaceae</taxon>
        <taxon>Simkania</taxon>
    </lineage>
</organism>